<keyword evidence="2" id="KW-0347">Helicase</keyword>
<keyword evidence="3" id="KW-1185">Reference proteome</keyword>
<dbReference type="EMBL" id="MF668286">
    <property type="protein sequence ID" value="ASZ74911.1"/>
    <property type="molecule type" value="Genomic_DNA"/>
</dbReference>
<sequence>MNHESRVLSALLINQDMVSVMADNLGNLIVTHADIWQFIYRYYQKNKSVPPVSIVKEKFEDFEFNPDLEGATKHYVETLREARAKADLERLATGALKAMESGEASMEQILSHFSKRTAEIQRNTGTSRSVDVRDIDDASDHYDEVRKRAAEHGGRPGIMTGFEYMDEYYPTGFAPGHFIVLLGYSGLGKTWFGIKLMINAWLQGYAPMIINLEMSPEELRDRIIFLISEYSMDDLVRAEIDPDDFKRWGQEFMDGKAAFHLVGNEGFGDFTTDMVQSKIEQFKPDIILADYLQLFSDRARSQNEITRAKSTAREFKQLAMATQIPVVVITAVTGKDKKDRVNVPDVSQVAWSSEIEYAANLAFAVHTDRDANQKAKTTHIVGRKNRHGPLFAFQVKMDLDVGTIIQVDPTEEDGTSWKQSDDFEFLKGAKLEKDANA</sequence>
<dbReference type="InterPro" id="IPR027417">
    <property type="entry name" value="P-loop_NTPase"/>
</dbReference>
<dbReference type="Gene3D" id="3.40.50.300">
    <property type="entry name" value="P-loop containing nucleotide triphosphate hydrolases"/>
    <property type="match status" value="1"/>
</dbReference>
<dbReference type="InterPro" id="IPR007694">
    <property type="entry name" value="DNA_helicase_DnaB-like_C"/>
</dbReference>
<keyword evidence="2" id="KW-0547">Nucleotide-binding</keyword>
<gene>
    <name evidence="2" type="ORF">SEA_TRINA_97</name>
</gene>
<reference evidence="3" key="1">
    <citation type="submission" date="2017-08" db="EMBL/GenBank/DDBJ databases">
        <authorList>
            <person name="de Groot N.N."/>
        </authorList>
    </citation>
    <scope>NUCLEOTIDE SEQUENCE [LARGE SCALE GENOMIC DNA]</scope>
</reference>
<dbReference type="SUPFAM" id="SSF52540">
    <property type="entry name" value="P-loop containing nucleoside triphosphate hydrolases"/>
    <property type="match status" value="1"/>
</dbReference>
<dbReference type="GO" id="GO:0006260">
    <property type="term" value="P:DNA replication"/>
    <property type="evidence" value="ECO:0007669"/>
    <property type="project" value="InterPro"/>
</dbReference>
<accession>A0A2D0ZN03</accession>
<proteinExistence type="predicted"/>
<name>A0A2D0ZN03_9CAUD</name>
<dbReference type="PANTHER" id="PTHR30153">
    <property type="entry name" value="REPLICATIVE DNA HELICASE DNAB"/>
    <property type="match status" value="1"/>
</dbReference>
<dbReference type="PANTHER" id="PTHR30153:SF2">
    <property type="entry name" value="REPLICATIVE DNA HELICASE"/>
    <property type="match status" value="1"/>
</dbReference>
<evidence type="ECO:0000313" key="2">
    <source>
        <dbReference type="EMBL" id="ASZ74911.1"/>
    </source>
</evidence>
<dbReference type="OrthoDB" id="2800at10239"/>
<dbReference type="PROSITE" id="PS51199">
    <property type="entry name" value="SF4_HELICASE"/>
    <property type="match status" value="1"/>
</dbReference>
<organism evidence="2 3">
    <name type="scientific">Rhodococcus phage Trina</name>
    <dbReference type="NCBI Taxonomy" id="2027905"/>
    <lineage>
        <taxon>Viruses</taxon>
        <taxon>Duplodnaviria</taxon>
        <taxon>Heunggongvirae</taxon>
        <taxon>Uroviricota</taxon>
        <taxon>Caudoviricetes</taxon>
        <taxon>Trinavirus</taxon>
        <taxon>Trinavirus trina</taxon>
    </lineage>
</organism>
<dbReference type="Pfam" id="PF03796">
    <property type="entry name" value="DnaB_C"/>
    <property type="match status" value="1"/>
</dbReference>
<evidence type="ECO:0000313" key="3">
    <source>
        <dbReference type="Proteomes" id="UP000231419"/>
    </source>
</evidence>
<protein>
    <submittedName>
        <fullName evidence="2">DNA helicase</fullName>
    </submittedName>
</protein>
<evidence type="ECO:0000259" key="1">
    <source>
        <dbReference type="PROSITE" id="PS51199"/>
    </source>
</evidence>
<dbReference type="GO" id="GO:0003678">
    <property type="term" value="F:DNA helicase activity"/>
    <property type="evidence" value="ECO:0007669"/>
    <property type="project" value="InterPro"/>
</dbReference>
<feature type="domain" description="SF4 helicase" evidence="1">
    <location>
        <begin position="151"/>
        <end position="413"/>
    </location>
</feature>
<dbReference type="GO" id="GO:0005524">
    <property type="term" value="F:ATP binding"/>
    <property type="evidence" value="ECO:0007669"/>
    <property type="project" value="InterPro"/>
</dbReference>
<dbReference type="Proteomes" id="UP000231419">
    <property type="component" value="Segment"/>
</dbReference>
<keyword evidence="2" id="KW-0378">Hydrolase</keyword>
<keyword evidence="2" id="KW-0067">ATP-binding</keyword>